<dbReference type="InterPro" id="IPR029058">
    <property type="entry name" value="AB_hydrolase_fold"/>
</dbReference>
<evidence type="ECO:0000313" key="4">
    <source>
        <dbReference type="EMBL" id="MFC3148575.1"/>
    </source>
</evidence>
<dbReference type="RefSeq" id="WP_377304661.1">
    <property type="nucleotide sequence ID" value="NZ_CP180191.1"/>
</dbReference>
<dbReference type="InterPro" id="IPR011042">
    <property type="entry name" value="6-blade_b-propeller_TolB-like"/>
</dbReference>
<dbReference type="Gene3D" id="2.120.10.30">
    <property type="entry name" value="TolB, C-terminal domain"/>
    <property type="match status" value="1"/>
</dbReference>
<sequence length="726" mass="78665">MLLTARTPAPPAPSAAQDATAPRPARIGLLMLGALALAACGGTGPLRGAQSDAKPAAQPTPAPIVTVAQGPQLIPRYVIFGNPERANGSISPDGKWLGFIAPRDGVLNVWVAPADKPTEAKPMTNDRRRGVRDFSFAFDGKHLLYPQDEGGDENFQLFAADLATGASRALTPKGARTELLGLSDRVPGEVLVTLNERDPKFFDVVRIDLATGRRTTVLRNSEYGSFIADRQLRVRFASKPTPDGGTQWFERAGSAPNAPLRPSALLGRVPGAEALTTEPLSISADGNTLYLRDSRGRDTSALFAINLQTRQRSLLIEDARADLDNTLLHPVTGVVQAASTNYLQERWRALDPAVKQDIERLDALAGDGEFSVTSRTRDDKTWIVRVSKSNESVKFYLYDRSSGRSTLWFDTRPALTGLPLQPMWPVEIKARDGLTLPSYVTLPRIADPDGDGKPNRAVPMVLMVHGGPWARDYFGYNSYHQWLANRGYAVLSVNFRGSTGFGKNFVNAGDRQWGRKMHDDLLDAVNWAAQQGIAQRDRVAILGGSYGGYAALAGVTMTPKDFACGVSIVGPSNLNTLLNSIPPYWTTLRQMFAQRVGDPDTPEGRALLAERSPLTYVDRIERPLLIGQGANDPRVKQAESDQIVKAMQARKIPVTYVLYPDEGHGFARPQNNTSFNAVTEVFLGRCLGGRVEPIGGDFEGSSITIPVGADVLPGVKEALGALPAKR</sequence>
<evidence type="ECO:0000256" key="1">
    <source>
        <dbReference type="ARBA" id="ARBA00022801"/>
    </source>
</evidence>
<evidence type="ECO:0000256" key="2">
    <source>
        <dbReference type="SAM" id="MobiDB-lite"/>
    </source>
</evidence>
<gene>
    <name evidence="4" type="ORF">ACFOEN_13165</name>
</gene>
<feature type="domain" description="Peptidase S9 prolyl oligopeptidase catalytic" evidence="3">
    <location>
        <begin position="478"/>
        <end position="689"/>
    </location>
</feature>
<dbReference type="InterPro" id="IPR001375">
    <property type="entry name" value="Peptidase_S9_cat"/>
</dbReference>
<evidence type="ECO:0000313" key="5">
    <source>
        <dbReference type="Proteomes" id="UP001595556"/>
    </source>
</evidence>
<comment type="caution">
    <text evidence="4">The sequence shown here is derived from an EMBL/GenBank/DDBJ whole genome shotgun (WGS) entry which is preliminary data.</text>
</comment>
<dbReference type="SUPFAM" id="SSF82171">
    <property type="entry name" value="DPP6 N-terminal domain-like"/>
    <property type="match status" value="1"/>
</dbReference>
<dbReference type="Gene3D" id="3.40.50.1820">
    <property type="entry name" value="alpha/beta hydrolase"/>
    <property type="match status" value="1"/>
</dbReference>
<evidence type="ECO:0000259" key="3">
    <source>
        <dbReference type="Pfam" id="PF00326"/>
    </source>
</evidence>
<dbReference type="Proteomes" id="UP001595556">
    <property type="component" value="Unassembled WGS sequence"/>
</dbReference>
<dbReference type="PANTHER" id="PTHR42776">
    <property type="entry name" value="SERINE PEPTIDASE S9 FAMILY MEMBER"/>
    <property type="match status" value="1"/>
</dbReference>
<organism evidence="4 5">
    <name type="scientific">Piscinibacterium candidicorallinum</name>
    <dbReference type="NCBI Taxonomy" id="1793872"/>
    <lineage>
        <taxon>Bacteria</taxon>
        <taxon>Pseudomonadati</taxon>
        <taxon>Pseudomonadota</taxon>
        <taxon>Betaproteobacteria</taxon>
        <taxon>Burkholderiales</taxon>
        <taxon>Piscinibacterium</taxon>
    </lineage>
</organism>
<keyword evidence="5" id="KW-1185">Reference proteome</keyword>
<name>A0ABV7H457_9BURK</name>
<proteinExistence type="predicted"/>
<accession>A0ABV7H457</accession>
<dbReference type="SUPFAM" id="SSF53474">
    <property type="entry name" value="alpha/beta-Hydrolases"/>
    <property type="match status" value="1"/>
</dbReference>
<keyword evidence="1" id="KW-0378">Hydrolase</keyword>
<protein>
    <submittedName>
        <fullName evidence="4">S9 family peptidase</fullName>
    </submittedName>
</protein>
<feature type="region of interest" description="Disordered" evidence="2">
    <location>
        <begin position="1"/>
        <end position="20"/>
    </location>
</feature>
<dbReference type="EMBL" id="JBHRTI010000007">
    <property type="protein sequence ID" value="MFC3148575.1"/>
    <property type="molecule type" value="Genomic_DNA"/>
</dbReference>
<dbReference type="PANTHER" id="PTHR42776:SF27">
    <property type="entry name" value="DIPEPTIDYL PEPTIDASE FAMILY MEMBER 6"/>
    <property type="match status" value="1"/>
</dbReference>
<reference evidence="5" key="1">
    <citation type="journal article" date="2019" name="Int. J. Syst. Evol. Microbiol.">
        <title>The Global Catalogue of Microorganisms (GCM) 10K type strain sequencing project: providing services to taxonomists for standard genome sequencing and annotation.</title>
        <authorList>
            <consortium name="The Broad Institute Genomics Platform"/>
            <consortium name="The Broad Institute Genome Sequencing Center for Infectious Disease"/>
            <person name="Wu L."/>
            <person name="Ma J."/>
        </authorList>
    </citation>
    <scope>NUCLEOTIDE SEQUENCE [LARGE SCALE GENOMIC DNA]</scope>
    <source>
        <strain evidence="5">KCTC 52168</strain>
    </source>
</reference>
<dbReference type="Pfam" id="PF00326">
    <property type="entry name" value="Peptidase_S9"/>
    <property type="match status" value="1"/>
</dbReference>